<dbReference type="Proteomes" id="UP000229740">
    <property type="component" value="Unassembled WGS sequence"/>
</dbReference>
<dbReference type="EMBL" id="PDPS01000036">
    <property type="protein sequence ID" value="PID56269.1"/>
    <property type="molecule type" value="Genomic_DNA"/>
</dbReference>
<dbReference type="PANTHER" id="PTHR40252:SF2">
    <property type="entry name" value="BLR0328 PROTEIN"/>
    <property type="match status" value="1"/>
</dbReference>
<evidence type="ECO:0000313" key="3">
    <source>
        <dbReference type="EMBL" id="PID56269.1"/>
    </source>
</evidence>
<organism evidence="3 4">
    <name type="scientific">candidate division KSB3 bacterium</name>
    <dbReference type="NCBI Taxonomy" id="2044937"/>
    <lineage>
        <taxon>Bacteria</taxon>
        <taxon>candidate division KSB3</taxon>
    </lineage>
</organism>
<dbReference type="SMART" id="SM00897">
    <property type="entry name" value="FIST"/>
    <property type="match status" value="1"/>
</dbReference>
<sequence length="402" mass="43838">MNTHIITTQVGQMDSYAAGKLLVQQAMEKAGAEEVPSDLAIVFASSNHNYPHVMKGIRDVLPDIPIIGCSTAGEFTEGGYSNGGVASAFLSSSTHQFSLGIGQHFKESPQKAITEAVARLDSAKRPGFPHRTALMFVDGLADCGDDEVMMASKILGTDVKLAGGAAGDNLALQRTHILHNGQAHTNSVGFCLIHSKVPVRIAATHGHFPFGETMTVTRAESRRIYEIDGKNALRVWEDATRQRREELMSTSEFRKIKHQHHPKHYLDSNFEMGILSEQGGYKLRGINLVPSDNSLEAYAAVAEGDRFRIMYSDEASQLDALRRAASLALAHRTTEPAGALIFDCVGRVAILGERYPECIHSYTQTLRGIPLLGVQTYGEICVPSLFFEGFLNTTNVIVILPD</sequence>
<name>A0A2G6E2E5_9BACT</name>
<dbReference type="InterPro" id="IPR013702">
    <property type="entry name" value="FIST_domain_N"/>
</dbReference>
<protein>
    <recommendedName>
        <fullName evidence="5">Histidine kinase</fullName>
    </recommendedName>
</protein>
<reference evidence="3 4" key="1">
    <citation type="submission" date="2017-10" db="EMBL/GenBank/DDBJ databases">
        <title>Novel microbial diversity and functional potential in the marine mammal oral microbiome.</title>
        <authorList>
            <person name="Dudek N.K."/>
            <person name="Sun C.L."/>
            <person name="Burstein D."/>
            <person name="Kantor R.S."/>
            <person name="Aliaga Goltsman D.S."/>
            <person name="Bik E.M."/>
            <person name="Thomas B.C."/>
            <person name="Banfield J.F."/>
            <person name="Relman D.A."/>
        </authorList>
    </citation>
    <scope>NUCLEOTIDE SEQUENCE [LARGE SCALE GENOMIC DNA]</scope>
    <source>
        <strain evidence="3">DOLZORAL124_49_17</strain>
    </source>
</reference>
<accession>A0A2G6E2E5</accession>
<dbReference type="Pfam" id="PF10442">
    <property type="entry name" value="FIST_C"/>
    <property type="match status" value="1"/>
</dbReference>
<dbReference type="PANTHER" id="PTHR40252">
    <property type="entry name" value="BLR0328 PROTEIN"/>
    <property type="match status" value="1"/>
</dbReference>
<feature type="domain" description="FIST" evidence="1">
    <location>
        <begin position="36"/>
        <end position="231"/>
    </location>
</feature>
<dbReference type="AlphaFoldDB" id="A0A2G6E2E5"/>
<evidence type="ECO:0000259" key="1">
    <source>
        <dbReference type="SMART" id="SM00897"/>
    </source>
</evidence>
<dbReference type="Pfam" id="PF08495">
    <property type="entry name" value="FIST"/>
    <property type="match status" value="1"/>
</dbReference>
<proteinExistence type="predicted"/>
<comment type="caution">
    <text evidence="3">The sequence shown here is derived from an EMBL/GenBank/DDBJ whole genome shotgun (WGS) entry which is preliminary data.</text>
</comment>
<evidence type="ECO:0000259" key="2">
    <source>
        <dbReference type="SMART" id="SM01204"/>
    </source>
</evidence>
<gene>
    <name evidence="3" type="ORF">CSB45_12115</name>
</gene>
<evidence type="ECO:0000313" key="4">
    <source>
        <dbReference type="Proteomes" id="UP000229740"/>
    </source>
</evidence>
<dbReference type="InterPro" id="IPR019494">
    <property type="entry name" value="FIST_C"/>
</dbReference>
<evidence type="ECO:0008006" key="5">
    <source>
        <dbReference type="Google" id="ProtNLM"/>
    </source>
</evidence>
<dbReference type="SMART" id="SM01204">
    <property type="entry name" value="FIST_C"/>
    <property type="match status" value="1"/>
</dbReference>
<feature type="domain" description="FIST C-domain" evidence="2">
    <location>
        <begin position="232"/>
        <end position="383"/>
    </location>
</feature>